<dbReference type="OrthoDB" id="3980762at2759"/>
<feature type="non-terminal residue" evidence="1">
    <location>
        <position position="144"/>
    </location>
</feature>
<protein>
    <recommendedName>
        <fullName evidence="3">Galactose oxidase</fullName>
    </recommendedName>
</protein>
<evidence type="ECO:0008006" key="3">
    <source>
        <dbReference type="Google" id="ProtNLM"/>
    </source>
</evidence>
<feature type="non-terminal residue" evidence="1">
    <location>
        <position position="1"/>
    </location>
</feature>
<dbReference type="InterPro" id="IPR015915">
    <property type="entry name" value="Kelch-typ_b-propeller"/>
</dbReference>
<gene>
    <name evidence="1" type="ORF">METBISCDRAFT_2482</name>
</gene>
<organism evidence="1 2">
    <name type="scientific">Metschnikowia bicuspidata</name>
    <dbReference type="NCBI Taxonomy" id="27322"/>
    <lineage>
        <taxon>Eukaryota</taxon>
        <taxon>Fungi</taxon>
        <taxon>Dikarya</taxon>
        <taxon>Ascomycota</taxon>
        <taxon>Saccharomycotina</taxon>
        <taxon>Pichiomycetes</taxon>
        <taxon>Metschnikowiaceae</taxon>
        <taxon>Metschnikowia</taxon>
    </lineage>
</organism>
<dbReference type="Gene3D" id="2.120.10.80">
    <property type="entry name" value="Kelch-type beta propeller"/>
    <property type="match status" value="1"/>
</dbReference>
<name>A0A4P9Z989_9ASCO</name>
<reference evidence="2" key="1">
    <citation type="journal article" date="2018" name="Nat. Microbiol.">
        <title>Leveraging single-cell genomics to expand the fungal tree of life.</title>
        <authorList>
            <person name="Ahrendt S.R."/>
            <person name="Quandt C.A."/>
            <person name="Ciobanu D."/>
            <person name="Clum A."/>
            <person name="Salamov A."/>
            <person name="Andreopoulos B."/>
            <person name="Cheng J.F."/>
            <person name="Woyke T."/>
            <person name="Pelin A."/>
            <person name="Henrissat B."/>
            <person name="Reynolds N.K."/>
            <person name="Benny G.L."/>
            <person name="Smith M.E."/>
            <person name="James T.Y."/>
            <person name="Grigoriev I.V."/>
        </authorList>
    </citation>
    <scope>NUCLEOTIDE SEQUENCE [LARGE SCALE GENOMIC DNA]</scope>
    <source>
        <strain evidence="2">Baker2002</strain>
    </source>
</reference>
<evidence type="ECO:0000313" key="2">
    <source>
        <dbReference type="Proteomes" id="UP000268321"/>
    </source>
</evidence>
<sequence length="144" mass="15594">ATYFVAPDSPVVYVYGGTCSSGFISSRLLSFDMDTLTFYNVTTTTRTQPFYGAVSMWAPKPQSSVVVGGKSPAGWLNMYQLATWSFQSRWLFQEAAKDENSTVDSRCSPLVLPVFTYTEVSSAAEFLSSYSPTSALIVGGEGDG</sequence>
<keyword evidence="2" id="KW-1185">Reference proteome</keyword>
<evidence type="ECO:0000313" key="1">
    <source>
        <dbReference type="EMBL" id="RKP28551.1"/>
    </source>
</evidence>
<dbReference type="EMBL" id="ML004857">
    <property type="protein sequence ID" value="RKP28551.1"/>
    <property type="molecule type" value="Genomic_DNA"/>
</dbReference>
<proteinExistence type="predicted"/>
<dbReference type="AlphaFoldDB" id="A0A4P9Z989"/>
<dbReference type="Proteomes" id="UP000268321">
    <property type="component" value="Unassembled WGS sequence"/>
</dbReference>
<accession>A0A4P9Z989</accession>